<accession>W9RBF6</accession>
<evidence type="ECO:0000313" key="1">
    <source>
        <dbReference type="EMBL" id="EXB66539.1"/>
    </source>
</evidence>
<proteinExistence type="predicted"/>
<name>W9RBF6_9ROSA</name>
<organism evidence="1 2">
    <name type="scientific">Morus notabilis</name>
    <dbReference type="NCBI Taxonomy" id="981085"/>
    <lineage>
        <taxon>Eukaryota</taxon>
        <taxon>Viridiplantae</taxon>
        <taxon>Streptophyta</taxon>
        <taxon>Embryophyta</taxon>
        <taxon>Tracheophyta</taxon>
        <taxon>Spermatophyta</taxon>
        <taxon>Magnoliopsida</taxon>
        <taxon>eudicotyledons</taxon>
        <taxon>Gunneridae</taxon>
        <taxon>Pentapetalae</taxon>
        <taxon>rosids</taxon>
        <taxon>fabids</taxon>
        <taxon>Rosales</taxon>
        <taxon>Moraceae</taxon>
        <taxon>Moreae</taxon>
        <taxon>Morus</taxon>
    </lineage>
</organism>
<reference evidence="2" key="1">
    <citation type="submission" date="2013-01" db="EMBL/GenBank/DDBJ databases">
        <title>Draft Genome Sequence of a Mulberry Tree, Morus notabilis C.K. Schneid.</title>
        <authorList>
            <person name="He N."/>
            <person name="Zhao S."/>
        </authorList>
    </citation>
    <scope>NUCLEOTIDE SEQUENCE</scope>
</reference>
<dbReference type="EMBL" id="KE344549">
    <property type="protein sequence ID" value="EXB66539.1"/>
    <property type="molecule type" value="Genomic_DNA"/>
</dbReference>
<dbReference type="AlphaFoldDB" id="W9RBF6"/>
<protein>
    <submittedName>
        <fullName evidence="1">Uncharacterized protein</fullName>
    </submittedName>
</protein>
<dbReference type="Proteomes" id="UP000030645">
    <property type="component" value="Unassembled WGS sequence"/>
</dbReference>
<gene>
    <name evidence="1" type="ORF">L484_017778</name>
</gene>
<evidence type="ECO:0000313" key="2">
    <source>
        <dbReference type="Proteomes" id="UP000030645"/>
    </source>
</evidence>
<keyword evidence="2" id="KW-1185">Reference proteome</keyword>
<sequence>MEITCLDLERNPAYERRDSSCEFRLGQIRNYTKTGNLEWKIEEEMIEDVGLRYLRPIMPFGGFL</sequence>